<keyword evidence="2" id="KW-0648">Protein biosynthesis</keyword>
<dbReference type="PRINTS" id="PR01576">
    <property type="entry name" value="PDEFORMYLASE"/>
</dbReference>
<dbReference type="EMBL" id="AP019810">
    <property type="protein sequence ID" value="BBM14558.1"/>
    <property type="molecule type" value="Genomic_DNA"/>
</dbReference>
<comment type="catalytic activity">
    <reaction evidence="2">
        <text>N-terminal N-formyl-L-methionyl-[peptide] + H2O = N-terminal L-methionyl-[peptide] + formate</text>
        <dbReference type="Rhea" id="RHEA:24420"/>
        <dbReference type="Rhea" id="RHEA-COMP:10639"/>
        <dbReference type="Rhea" id="RHEA-COMP:10640"/>
        <dbReference type="ChEBI" id="CHEBI:15377"/>
        <dbReference type="ChEBI" id="CHEBI:15740"/>
        <dbReference type="ChEBI" id="CHEBI:49298"/>
        <dbReference type="ChEBI" id="CHEBI:64731"/>
        <dbReference type="EC" id="3.5.1.88"/>
    </reaction>
</comment>
<accession>A0A1A6GAK3</accession>
<dbReference type="RefSeq" id="WP_019722350.1">
    <property type="nucleotide sequence ID" value="NZ_AP019810.1"/>
</dbReference>
<keyword evidence="2" id="KW-0378">Hydrolase</keyword>
<evidence type="ECO:0000256" key="2">
    <source>
        <dbReference type="HAMAP-Rule" id="MF_00163"/>
    </source>
</evidence>
<dbReference type="Gene3D" id="3.90.45.10">
    <property type="entry name" value="Peptide deformylase"/>
    <property type="match status" value="1"/>
</dbReference>
<dbReference type="EC" id="3.5.1.88" evidence="2"/>
<dbReference type="EMBL" id="PYGR01000001">
    <property type="protein sequence ID" value="PTO37520.1"/>
    <property type="molecule type" value="Genomic_DNA"/>
</dbReference>
<dbReference type="NCBIfam" id="NF001159">
    <property type="entry name" value="PRK00150.1-3"/>
    <property type="match status" value="1"/>
</dbReference>
<sequence length="163" mass="18661">MRYPIMIHPNKKLNRKAQPIDMITDETIVLLDNLYETMVANDGVGIAAPQVGKNQRIAIVEVDEGDKFELINPEIIEAKGESIDVEGCLSIPHVYGTVKRADEVTVRYYDRDGEEIEVTAFGYLARAFQHEIDHLDGILFIDKMIEQIPEEKLEEYMEEHLDD</sequence>
<evidence type="ECO:0000313" key="6">
    <source>
        <dbReference type="EMBL" id="PTO37520.1"/>
    </source>
</evidence>
<dbReference type="SUPFAM" id="SSF56420">
    <property type="entry name" value="Peptide deformylase"/>
    <property type="match status" value="1"/>
</dbReference>
<dbReference type="EMBL" id="MSTR01000010">
    <property type="protein sequence ID" value="ONN42379.1"/>
    <property type="molecule type" value="Genomic_DNA"/>
</dbReference>
<evidence type="ECO:0000313" key="8">
    <source>
        <dbReference type="Proteomes" id="UP000237934"/>
    </source>
</evidence>
<reference evidence="3 10" key="4">
    <citation type="submission" date="2019-07" db="EMBL/GenBank/DDBJ databases">
        <title>antibiotic susceptibility of plant-derived lactic acid bacteria.</title>
        <authorList>
            <person name="Sugiyama M."/>
            <person name="Noda M."/>
        </authorList>
    </citation>
    <scope>NUCLEOTIDE SEQUENCE [LARGE SCALE GENOMIC DNA]</scope>
    <source>
        <strain evidence="3 10">15-1A</strain>
    </source>
</reference>
<reference evidence="4 7" key="1">
    <citation type="submission" date="2016-12" db="EMBL/GenBank/DDBJ databases">
        <authorList>
            <person name="Song W.-J."/>
            <person name="Kurnit D.M."/>
        </authorList>
    </citation>
    <scope>NUCLEOTIDE SEQUENCE [LARGE SCALE GENOMIC DNA]</scope>
    <source>
        <strain evidence="4 7">CGB1038-1_S1</strain>
    </source>
</reference>
<comment type="similarity">
    <text evidence="1 2">Belongs to the polypeptide deformylase family.</text>
</comment>
<feature type="active site" evidence="2">
    <location>
        <position position="131"/>
    </location>
</feature>
<dbReference type="Pfam" id="PF01327">
    <property type="entry name" value="Pep_deformylase"/>
    <property type="match status" value="1"/>
</dbReference>
<dbReference type="GO" id="GO:0042586">
    <property type="term" value="F:peptide deformylase activity"/>
    <property type="evidence" value="ECO:0007669"/>
    <property type="project" value="UniProtKB-UniRule"/>
</dbReference>
<proteinExistence type="inferred from homology"/>
<evidence type="ECO:0000256" key="1">
    <source>
        <dbReference type="ARBA" id="ARBA00010759"/>
    </source>
</evidence>
<dbReference type="OrthoDB" id="9784988at2"/>
<dbReference type="HAMAP" id="MF_00163">
    <property type="entry name" value="Pep_deformylase"/>
    <property type="match status" value="1"/>
</dbReference>
<feature type="binding site" evidence="2">
    <location>
        <position position="88"/>
    </location>
    <ligand>
        <name>Fe cation</name>
        <dbReference type="ChEBI" id="CHEBI:24875"/>
    </ligand>
</feature>
<dbReference type="Proteomes" id="UP000509460">
    <property type="component" value="Chromosome"/>
</dbReference>
<dbReference type="PANTHER" id="PTHR10458">
    <property type="entry name" value="PEPTIDE DEFORMYLASE"/>
    <property type="match status" value="1"/>
</dbReference>
<evidence type="ECO:0000313" key="5">
    <source>
        <dbReference type="EMBL" id="PQF22133.1"/>
    </source>
</evidence>
<organism evidence="4 7">
    <name type="scientific">Enterococcus mundtii</name>
    <dbReference type="NCBI Taxonomy" id="53346"/>
    <lineage>
        <taxon>Bacteria</taxon>
        <taxon>Bacillati</taxon>
        <taxon>Bacillota</taxon>
        <taxon>Bacilli</taxon>
        <taxon>Lactobacillales</taxon>
        <taxon>Enterococcaceae</taxon>
        <taxon>Enterococcus</taxon>
    </lineage>
</organism>
<dbReference type="PIRSF" id="PIRSF004749">
    <property type="entry name" value="Pep_def"/>
    <property type="match status" value="1"/>
</dbReference>
<dbReference type="Proteomes" id="UP000237934">
    <property type="component" value="Unassembled WGS sequence"/>
</dbReference>
<evidence type="ECO:0000313" key="9">
    <source>
        <dbReference type="Proteomes" id="UP000244022"/>
    </source>
</evidence>
<keyword evidence="2" id="KW-0479">Metal-binding</keyword>
<dbReference type="Proteomes" id="UP000189299">
    <property type="component" value="Unassembled WGS sequence"/>
</dbReference>
<feature type="binding site" evidence="2">
    <location>
        <position position="134"/>
    </location>
    <ligand>
        <name>Fe cation</name>
        <dbReference type="ChEBI" id="CHEBI:24875"/>
    </ligand>
</feature>
<evidence type="ECO:0000313" key="3">
    <source>
        <dbReference type="EMBL" id="BBM14558.1"/>
    </source>
</evidence>
<comment type="function">
    <text evidence="2">Removes the formyl group from the N-terminal Met of newly synthesized proteins. Requires at least a dipeptide for an efficient rate of reaction. N-terminal L-methionine is a prerequisite for activity but the enzyme has broad specificity at other positions.</text>
</comment>
<evidence type="ECO:0000313" key="7">
    <source>
        <dbReference type="Proteomes" id="UP000189299"/>
    </source>
</evidence>
<dbReference type="PANTHER" id="PTHR10458:SF22">
    <property type="entry name" value="PEPTIDE DEFORMYLASE"/>
    <property type="match status" value="1"/>
</dbReference>
<dbReference type="GO" id="GO:0006412">
    <property type="term" value="P:translation"/>
    <property type="evidence" value="ECO:0007669"/>
    <property type="project" value="UniProtKB-UniRule"/>
</dbReference>
<keyword evidence="2" id="KW-0408">Iron</keyword>
<name>A0A1A6GAK3_ENTMU</name>
<dbReference type="EMBL" id="PUAP01000034">
    <property type="protein sequence ID" value="PQF22133.1"/>
    <property type="molecule type" value="Genomic_DNA"/>
</dbReference>
<dbReference type="Proteomes" id="UP000244022">
    <property type="component" value="Unassembled WGS sequence"/>
</dbReference>
<dbReference type="CDD" id="cd00487">
    <property type="entry name" value="Pep_deformylase"/>
    <property type="match status" value="1"/>
</dbReference>
<reference evidence="5 8" key="2">
    <citation type="journal article" date="2018" name="Pathog. Dis.">
        <title>Whole-genome sequencing based characterization of antimicrobial resistance in Enterococcus.</title>
        <authorList>
            <person name="Tyson G."/>
        </authorList>
    </citation>
    <scope>NUCLEOTIDE SEQUENCE [LARGE SCALE GENOMIC DNA]</scope>
    <source>
        <strain evidence="5 8">CVM N55263</strain>
    </source>
</reference>
<dbReference type="InterPro" id="IPR036821">
    <property type="entry name" value="Peptide_deformylase_sf"/>
</dbReference>
<feature type="binding site" evidence="2">
    <location>
        <position position="130"/>
    </location>
    <ligand>
        <name>Fe cation</name>
        <dbReference type="ChEBI" id="CHEBI:24875"/>
    </ligand>
</feature>
<dbReference type="AlphaFoldDB" id="A0A1A6GAK3"/>
<dbReference type="STRING" id="53346.A5802_002942"/>
<evidence type="ECO:0000313" key="10">
    <source>
        <dbReference type="Proteomes" id="UP000509460"/>
    </source>
</evidence>
<gene>
    <name evidence="2 5" type="primary">def</name>
    <name evidence="4" type="ORF">BTN92_10845</name>
    <name evidence="6" type="ORF">C6N14_00460</name>
    <name evidence="5" type="ORF">CUS89_11390</name>
    <name evidence="3" type="ORF">EM151A_1353</name>
</gene>
<comment type="cofactor">
    <cofactor evidence="2">
        <name>Fe(2+)</name>
        <dbReference type="ChEBI" id="CHEBI:29033"/>
    </cofactor>
    <text evidence="2">Binds 1 Fe(2+) ion.</text>
</comment>
<dbReference type="GO" id="GO:0046872">
    <property type="term" value="F:metal ion binding"/>
    <property type="evidence" value="ECO:0007669"/>
    <property type="project" value="UniProtKB-KW"/>
</dbReference>
<protein>
    <recommendedName>
        <fullName evidence="2">Peptide deformylase</fullName>
        <shortName evidence="2">PDF</shortName>
        <ecNumber evidence="2">3.5.1.88</ecNumber>
    </recommendedName>
    <alternativeName>
        <fullName evidence="2">Polypeptide deformylase</fullName>
    </alternativeName>
</protein>
<dbReference type="InterPro" id="IPR023635">
    <property type="entry name" value="Peptide_deformylase"/>
</dbReference>
<evidence type="ECO:0000313" key="4">
    <source>
        <dbReference type="EMBL" id="ONN42379.1"/>
    </source>
</evidence>
<reference evidence="6 9" key="3">
    <citation type="submission" date="2018-03" db="EMBL/GenBank/DDBJ databases">
        <title>Draft genome sequences of four Enterococcus mundtii strains isolated from beef slaughterhouses in Kenya.</title>
        <authorList>
            <person name="Wambui J."/>
            <person name="Stevens M."/>
            <person name="Njage P."/>
            <person name="Stephan R."/>
            <person name="Tasara T."/>
        </authorList>
    </citation>
    <scope>NUCLEOTIDE SEQUENCE [LARGE SCALE GENOMIC DNA]</scope>
    <source>
        <strain evidence="6 9">H18-EM</strain>
    </source>
</reference>
<dbReference type="NCBIfam" id="TIGR00079">
    <property type="entry name" value="pept_deformyl"/>
    <property type="match status" value="1"/>
</dbReference>